<proteinExistence type="predicted"/>
<dbReference type="InterPro" id="IPR003737">
    <property type="entry name" value="GlcNAc_PI_deacetylase-related"/>
</dbReference>
<evidence type="ECO:0008006" key="2">
    <source>
        <dbReference type="Google" id="ProtNLM"/>
    </source>
</evidence>
<reference evidence="1" key="1">
    <citation type="journal article" date="2015" name="Nature">
        <title>Complex archaea that bridge the gap between prokaryotes and eukaryotes.</title>
        <authorList>
            <person name="Spang A."/>
            <person name="Saw J.H."/>
            <person name="Jorgensen S.L."/>
            <person name="Zaremba-Niedzwiedzka K."/>
            <person name="Martijn J."/>
            <person name="Lind A.E."/>
            <person name="van Eijk R."/>
            <person name="Schleper C."/>
            <person name="Guy L."/>
            <person name="Ettema T.J."/>
        </authorList>
    </citation>
    <scope>NUCLEOTIDE SEQUENCE</scope>
</reference>
<name>A0A0F9BWA2_9ZZZZ</name>
<accession>A0A0F9BWA2</accession>
<dbReference type="AlphaFoldDB" id="A0A0F9BWA2"/>
<protein>
    <recommendedName>
        <fullName evidence="2">LmbE family protein</fullName>
    </recommendedName>
</protein>
<dbReference type="Gene3D" id="3.40.50.10320">
    <property type="entry name" value="LmbE-like"/>
    <property type="match status" value="1"/>
</dbReference>
<sequence length="221" mass="25356">MKKVMVVSAHFDDLVLGLGATVAKYSSEGALIHNLILGEPKMTSRGVDKDLTEVTEKANDILGADTFFYNLPDQKFDAADRLKLNKDVETHIRRFKPHIVYTHWKNDLNRDHQITYEATMVACRPRRPRSLYPKDPRIIYPREMLSFHVPGASDWSFVGFNPNVFVNISDFMDRKIEALECFEGEIIEERSVDSIKAFNRHWGAVVGVNYAEPFVLVRGIR</sequence>
<gene>
    <name evidence="1" type="ORF">LCGC14_2680280</name>
</gene>
<dbReference type="EMBL" id="LAZR01047234">
    <property type="protein sequence ID" value="KKK94694.1"/>
    <property type="molecule type" value="Genomic_DNA"/>
</dbReference>
<comment type="caution">
    <text evidence="1">The sequence shown here is derived from an EMBL/GenBank/DDBJ whole genome shotgun (WGS) entry which is preliminary data.</text>
</comment>
<dbReference type="InterPro" id="IPR024078">
    <property type="entry name" value="LmbE-like_dom_sf"/>
</dbReference>
<evidence type="ECO:0000313" key="1">
    <source>
        <dbReference type="EMBL" id="KKK94694.1"/>
    </source>
</evidence>
<dbReference type="Pfam" id="PF02585">
    <property type="entry name" value="PIG-L"/>
    <property type="match status" value="1"/>
</dbReference>
<dbReference type="SUPFAM" id="SSF102588">
    <property type="entry name" value="LmbE-like"/>
    <property type="match status" value="1"/>
</dbReference>
<organism evidence="1">
    <name type="scientific">marine sediment metagenome</name>
    <dbReference type="NCBI Taxonomy" id="412755"/>
    <lineage>
        <taxon>unclassified sequences</taxon>
        <taxon>metagenomes</taxon>
        <taxon>ecological metagenomes</taxon>
    </lineage>
</organism>